<sequence>MEHRVDRFGHVGRHVAHGQRAGVLQVVEAREPEAPGAAEPGPAGREGQRIAEREPGQRHHRGDGDHAGHGGEHVLAPHHAGIEERDARQRHQQHQHRGGHHPRGVRGADGGLRYQGHGGGLFLEWWSRALCTSRATSLTA</sequence>
<feature type="compositionally biased region" description="Basic residues" evidence="1">
    <location>
        <begin position="90"/>
        <end position="104"/>
    </location>
</feature>
<feature type="region of interest" description="Disordered" evidence="1">
    <location>
        <begin position="32"/>
        <end position="112"/>
    </location>
</feature>
<proteinExistence type="predicted"/>
<feature type="compositionally biased region" description="Low complexity" evidence="1">
    <location>
        <begin position="34"/>
        <end position="45"/>
    </location>
</feature>
<name>A0A3P7WYC7_9BILA</name>
<reference evidence="2 3" key="1">
    <citation type="submission" date="2018-11" db="EMBL/GenBank/DDBJ databases">
        <authorList>
            <consortium name="Pathogen Informatics"/>
        </authorList>
    </citation>
    <scope>NUCLEOTIDE SEQUENCE [LARGE SCALE GENOMIC DNA]</scope>
</reference>
<dbReference type="AlphaFoldDB" id="A0A3P7WYC7"/>
<gene>
    <name evidence="2" type="ORF">BTMF_LOCUS5747</name>
</gene>
<dbReference type="EMBL" id="UZAG01006437">
    <property type="protein sequence ID" value="VDO18435.1"/>
    <property type="molecule type" value="Genomic_DNA"/>
</dbReference>
<evidence type="ECO:0000313" key="3">
    <source>
        <dbReference type="Proteomes" id="UP000280834"/>
    </source>
</evidence>
<feature type="compositionally biased region" description="Basic and acidic residues" evidence="1">
    <location>
        <begin position="80"/>
        <end position="89"/>
    </location>
</feature>
<dbReference type="Proteomes" id="UP000280834">
    <property type="component" value="Unassembled WGS sequence"/>
</dbReference>
<organism evidence="2 3">
    <name type="scientific">Brugia timori</name>
    <dbReference type="NCBI Taxonomy" id="42155"/>
    <lineage>
        <taxon>Eukaryota</taxon>
        <taxon>Metazoa</taxon>
        <taxon>Ecdysozoa</taxon>
        <taxon>Nematoda</taxon>
        <taxon>Chromadorea</taxon>
        <taxon>Rhabditida</taxon>
        <taxon>Spirurina</taxon>
        <taxon>Spiruromorpha</taxon>
        <taxon>Filarioidea</taxon>
        <taxon>Onchocercidae</taxon>
        <taxon>Brugia</taxon>
    </lineage>
</organism>
<evidence type="ECO:0000313" key="2">
    <source>
        <dbReference type="EMBL" id="VDO18435.1"/>
    </source>
</evidence>
<accession>A0A3P7WYC7</accession>
<keyword evidence="3" id="KW-1185">Reference proteome</keyword>
<evidence type="ECO:0000256" key="1">
    <source>
        <dbReference type="SAM" id="MobiDB-lite"/>
    </source>
</evidence>
<protein>
    <submittedName>
        <fullName evidence="2">Uncharacterized protein</fullName>
    </submittedName>
</protein>
<feature type="compositionally biased region" description="Basic and acidic residues" evidence="1">
    <location>
        <begin position="46"/>
        <end position="72"/>
    </location>
</feature>